<dbReference type="EMBL" id="BMAT01005062">
    <property type="protein sequence ID" value="GFR86827.1"/>
    <property type="molecule type" value="Genomic_DNA"/>
</dbReference>
<evidence type="ECO:0000313" key="1">
    <source>
        <dbReference type="EMBL" id="GFR86827.1"/>
    </source>
</evidence>
<comment type="caution">
    <text evidence="1">The sequence shown here is derived from an EMBL/GenBank/DDBJ whole genome shotgun (WGS) entry which is preliminary data.</text>
</comment>
<accession>A0AAV4GM35</accession>
<evidence type="ECO:0000313" key="2">
    <source>
        <dbReference type="Proteomes" id="UP000762676"/>
    </source>
</evidence>
<proteinExistence type="predicted"/>
<dbReference type="Proteomes" id="UP000762676">
    <property type="component" value="Unassembled WGS sequence"/>
</dbReference>
<protein>
    <submittedName>
        <fullName evidence="1">Uncharacterized protein</fullName>
    </submittedName>
</protein>
<keyword evidence="2" id="KW-1185">Reference proteome</keyword>
<dbReference type="AlphaFoldDB" id="A0AAV4GM35"/>
<reference evidence="1 2" key="1">
    <citation type="journal article" date="2021" name="Elife">
        <title>Chloroplast acquisition without the gene transfer in kleptoplastic sea slugs, Plakobranchus ocellatus.</title>
        <authorList>
            <person name="Maeda T."/>
            <person name="Takahashi S."/>
            <person name="Yoshida T."/>
            <person name="Shimamura S."/>
            <person name="Takaki Y."/>
            <person name="Nagai Y."/>
            <person name="Toyoda A."/>
            <person name="Suzuki Y."/>
            <person name="Arimoto A."/>
            <person name="Ishii H."/>
            <person name="Satoh N."/>
            <person name="Nishiyama T."/>
            <person name="Hasebe M."/>
            <person name="Maruyama T."/>
            <person name="Minagawa J."/>
            <person name="Obokata J."/>
            <person name="Shigenobu S."/>
        </authorList>
    </citation>
    <scope>NUCLEOTIDE SEQUENCE [LARGE SCALE GENOMIC DNA]</scope>
</reference>
<organism evidence="1 2">
    <name type="scientific">Elysia marginata</name>
    <dbReference type="NCBI Taxonomy" id="1093978"/>
    <lineage>
        <taxon>Eukaryota</taxon>
        <taxon>Metazoa</taxon>
        <taxon>Spiralia</taxon>
        <taxon>Lophotrochozoa</taxon>
        <taxon>Mollusca</taxon>
        <taxon>Gastropoda</taxon>
        <taxon>Heterobranchia</taxon>
        <taxon>Euthyneura</taxon>
        <taxon>Panpulmonata</taxon>
        <taxon>Sacoglossa</taxon>
        <taxon>Placobranchoidea</taxon>
        <taxon>Plakobranchidae</taxon>
        <taxon>Elysia</taxon>
    </lineage>
</organism>
<sequence>MESVLGQYRTFFRALRWFETQFFYHVDPSCPVQVRNGMKLHEILEPDEDYFAHEKPERLAQKVRNGMKLHEILEPDEDYFAHEKPERLAQKVRLPLPLWTVTLPMINRSHNIRASR</sequence>
<name>A0AAV4GM35_9GAST</name>
<gene>
    <name evidence="1" type="ORF">ElyMa_002477000</name>
</gene>